<evidence type="ECO:0000313" key="3">
    <source>
        <dbReference type="Proteomes" id="UP001499882"/>
    </source>
</evidence>
<reference evidence="3" key="1">
    <citation type="journal article" date="2019" name="Int. J. Syst. Evol. Microbiol.">
        <title>The Global Catalogue of Microorganisms (GCM) 10K type strain sequencing project: providing services to taxonomists for standard genome sequencing and annotation.</title>
        <authorList>
            <consortium name="The Broad Institute Genomics Platform"/>
            <consortium name="The Broad Institute Genome Sequencing Center for Infectious Disease"/>
            <person name="Wu L."/>
            <person name="Ma J."/>
        </authorList>
    </citation>
    <scope>NUCLEOTIDE SEQUENCE [LARGE SCALE GENOMIC DNA]</scope>
    <source>
        <strain evidence="3">JCM 18532</strain>
    </source>
</reference>
<protein>
    <recommendedName>
        <fullName evidence="4">YtxH domain-containing protein</fullName>
    </recommendedName>
</protein>
<gene>
    <name evidence="2" type="ORF">GCM10023350_43560</name>
</gene>
<feature type="compositionally biased region" description="Polar residues" evidence="1">
    <location>
        <begin position="59"/>
        <end position="75"/>
    </location>
</feature>
<dbReference type="EMBL" id="BAABKN010000028">
    <property type="protein sequence ID" value="GAA4753574.1"/>
    <property type="molecule type" value="Genomic_DNA"/>
</dbReference>
<comment type="caution">
    <text evidence="2">The sequence shown here is derived from an EMBL/GenBank/DDBJ whole genome shotgun (WGS) entry which is preliminary data.</text>
</comment>
<sequence>MAGKLTLLAGFGAGYVLGARAGRGRYDEIVGKARGVWQDPRVQEKAGQAEQLVKDKLPGTSQPAASMTADSPATS</sequence>
<proteinExistence type="predicted"/>
<organism evidence="2 3">
    <name type="scientific">Nocardioides endophyticus</name>
    <dbReference type="NCBI Taxonomy" id="1353775"/>
    <lineage>
        <taxon>Bacteria</taxon>
        <taxon>Bacillati</taxon>
        <taxon>Actinomycetota</taxon>
        <taxon>Actinomycetes</taxon>
        <taxon>Propionibacteriales</taxon>
        <taxon>Nocardioidaceae</taxon>
        <taxon>Nocardioides</taxon>
    </lineage>
</organism>
<name>A0ABP8ZD91_9ACTN</name>
<feature type="region of interest" description="Disordered" evidence="1">
    <location>
        <begin position="41"/>
        <end position="75"/>
    </location>
</feature>
<dbReference type="Proteomes" id="UP001499882">
    <property type="component" value="Unassembled WGS sequence"/>
</dbReference>
<dbReference type="RefSeq" id="WP_345529165.1">
    <property type="nucleotide sequence ID" value="NZ_BAABKN010000028.1"/>
</dbReference>
<keyword evidence="3" id="KW-1185">Reference proteome</keyword>
<evidence type="ECO:0000256" key="1">
    <source>
        <dbReference type="SAM" id="MobiDB-lite"/>
    </source>
</evidence>
<evidence type="ECO:0008006" key="4">
    <source>
        <dbReference type="Google" id="ProtNLM"/>
    </source>
</evidence>
<evidence type="ECO:0000313" key="2">
    <source>
        <dbReference type="EMBL" id="GAA4753574.1"/>
    </source>
</evidence>
<accession>A0ABP8ZD91</accession>